<comment type="subcellular location">
    <subcellularLocation>
        <location evidence="6">Cell membrane</location>
        <topology evidence="6">Multi-pass membrane protein</topology>
    </subcellularLocation>
    <subcellularLocation>
        <location evidence="1">Membrane</location>
        <topology evidence="1">Multi-pass membrane protein</topology>
    </subcellularLocation>
</comment>
<proteinExistence type="inferred from homology"/>
<reference evidence="8" key="2">
    <citation type="journal article" date="2010" name="Appl. Environ. Microbiol.">
        <title>Comparative analysis of acidobacterial genomic fragments from terrestrial and aquatic metagenomic libraries, with emphasis on acidobacteria subdivision 6.</title>
        <authorList>
            <person name="Kielak A.M."/>
            <person name="van Veen J.A."/>
            <person name="Kowalchuk G.A."/>
        </authorList>
    </citation>
    <scope>NUCLEOTIDE SEQUENCE</scope>
</reference>
<dbReference type="CDD" id="cd06261">
    <property type="entry name" value="TM_PBP2"/>
    <property type="match status" value="1"/>
</dbReference>
<evidence type="ECO:0000256" key="6">
    <source>
        <dbReference type="RuleBase" id="RU363032"/>
    </source>
</evidence>
<evidence type="ECO:0000313" key="8">
    <source>
        <dbReference type="EMBL" id="ADC35949.1"/>
    </source>
</evidence>
<dbReference type="Gene3D" id="1.10.3720.10">
    <property type="entry name" value="MetI-like"/>
    <property type="match status" value="1"/>
</dbReference>
<dbReference type="InterPro" id="IPR035906">
    <property type="entry name" value="MetI-like_sf"/>
</dbReference>
<dbReference type="SUPFAM" id="SSF161098">
    <property type="entry name" value="MetI-like"/>
    <property type="match status" value="1"/>
</dbReference>
<protein>
    <submittedName>
        <fullName evidence="8">Putative amino acid ABC transporter permease/substrate binding protein</fullName>
    </submittedName>
</protein>
<dbReference type="GO" id="GO:0006865">
    <property type="term" value="P:amino acid transport"/>
    <property type="evidence" value="ECO:0007669"/>
    <property type="project" value="UniProtKB-KW"/>
</dbReference>
<dbReference type="GO" id="GO:0005886">
    <property type="term" value="C:plasma membrane"/>
    <property type="evidence" value="ECO:0007669"/>
    <property type="project" value="UniProtKB-SubCell"/>
</dbReference>
<dbReference type="Pfam" id="PF00528">
    <property type="entry name" value="BPD_transp_1"/>
    <property type="match status" value="1"/>
</dbReference>
<comment type="similarity">
    <text evidence="6">Belongs to the binding-protein-dependent transport system permease family.</text>
</comment>
<dbReference type="InterPro" id="IPR000515">
    <property type="entry name" value="MetI-like"/>
</dbReference>
<dbReference type="PANTHER" id="PTHR30614:SF0">
    <property type="entry name" value="L-CYSTINE TRANSPORT SYSTEM PERMEASE PROTEIN TCYL"/>
    <property type="match status" value="1"/>
</dbReference>
<keyword evidence="6" id="KW-0813">Transport</keyword>
<organism evidence="8">
    <name type="scientific">uncultured bacterium 98</name>
    <dbReference type="NCBI Taxonomy" id="698395"/>
    <lineage>
        <taxon>Bacteria</taxon>
        <taxon>environmental samples</taxon>
    </lineage>
</organism>
<dbReference type="PROSITE" id="PS50928">
    <property type="entry name" value="ABC_TM1"/>
    <property type="match status" value="1"/>
</dbReference>
<feature type="domain" description="ABC transmembrane type-1" evidence="7">
    <location>
        <begin position="1"/>
        <end position="119"/>
    </location>
</feature>
<keyword evidence="5 6" id="KW-0472">Membrane</keyword>
<evidence type="ECO:0000259" key="7">
    <source>
        <dbReference type="PROSITE" id="PS50928"/>
    </source>
</evidence>
<keyword evidence="3" id="KW-0029">Amino-acid transport</keyword>
<keyword evidence="2 6" id="KW-0812">Transmembrane</keyword>
<dbReference type="AlphaFoldDB" id="E3T6K5"/>
<dbReference type="InterPro" id="IPR043429">
    <property type="entry name" value="ArtM/GltK/GlnP/TcyL/YhdX-like"/>
</dbReference>
<evidence type="ECO:0000256" key="2">
    <source>
        <dbReference type="ARBA" id="ARBA00022692"/>
    </source>
</evidence>
<evidence type="ECO:0000256" key="5">
    <source>
        <dbReference type="ARBA" id="ARBA00023136"/>
    </source>
</evidence>
<feature type="transmembrane region" description="Helical" evidence="6">
    <location>
        <begin position="101"/>
        <end position="123"/>
    </location>
</feature>
<dbReference type="EMBL" id="GU260706">
    <property type="protein sequence ID" value="ADC35949.1"/>
    <property type="molecule type" value="Genomic_DNA"/>
</dbReference>
<evidence type="ECO:0000256" key="4">
    <source>
        <dbReference type="ARBA" id="ARBA00022989"/>
    </source>
</evidence>
<evidence type="ECO:0000256" key="1">
    <source>
        <dbReference type="ARBA" id="ARBA00004141"/>
    </source>
</evidence>
<sequence>MPAFLAALIGLGLNYAAYESEIYRGALLAVPRGQLDAARTLGLTERQILRLVRGPQAFRLALAPMTNDFIALLKDSSLVSVITVVELTKQTSIFASNIGSWVVPGAMCAAMYLVLSLPLARLARRIETGWRQG</sequence>
<dbReference type="PANTHER" id="PTHR30614">
    <property type="entry name" value="MEMBRANE COMPONENT OF AMINO ACID ABC TRANSPORTER"/>
    <property type="match status" value="1"/>
</dbReference>
<keyword evidence="4 6" id="KW-1133">Transmembrane helix</keyword>
<evidence type="ECO:0000256" key="3">
    <source>
        <dbReference type="ARBA" id="ARBA00022970"/>
    </source>
</evidence>
<accession>E3T6K5</accession>
<reference evidence="8" key="1">
    <citation type="submission" date="2009-12" db="EMBL/GenBank/DDBJ databases">
        <authorList>
            <person name="Kielak A."/>
            <person name="van Veen J.A."/>
            <person name="Kowalchuk G.A."/>
        </authorList>
    </citation>
    <scope>NUCLEOTIDE SEQUENCE</scope>
</reference>
<dbReference type="GO" id="GO:0055085">
    <property type="term" value="P:transmembrane transport"/>
    <property type="evidence" value="ECO:0007669"/>
    <property type="project" value="InterPro"/>
</dbReference>
<name>E3T6K5_9BACT</name>
<comment type="caution">
    <text evidence="6">Lacks conserved residue(s) required for the propagation of feature annotation.</text>
</comment>